<dbReference type="GO" id="GO:0005737">
    <property type="term" value="C:cytoplasm"/>
    <property type="evidence" value="ECO:0007669"/>
    <property type="project" value="UniProtKB-SubCell"/>
</dbReference>
<dbReference type="HAMAP" id="MF_00639">
    <property type="entry name" value="MurD"/>
    <property type="match status" value="1"/>
</dbReference>
<dbReference type="SUPFAM" id="SSF51984">
    <property type="entry name" value="MurCD N-terminal domain"/>
    <property type="match status" value="1"/>
</dbReference>
<dbReference type="GO" id="GO:0004326">
    <property type="term" value="F:tetrahydrofolylpolyglutamate synthase activity"/>
    <property type="evidence" value="ECO:0007669"/>
    <property type="project" value="InterPro"/>
</dbReference>
<dbReference type="EMBL" id="UOEC01000177">
    <property type="protein sequence ID" value="VAW00544.1"/>
    <property type="molecule type" value="Genomic_DNA"/>
</dbReference>
<dbReference type="SUPFAM" id="SSF53244">
    <property type="entry name" value="MurD-like peptide ligases, peptide-binding domain"/>
    <property type="match status" value="1"/>
</dbReference>
<dbReference type="AlphaFoldDB" id="A0A3B0SVN4"/>
<dbReference type="InterPro" id="IPR018109">
    <property type="entry name" value="Folylpolyglutamate_synth_CS"/>
</dbReference>
<dbReference type="Gene3D" id="3.40.1190.10">
    <property type="entry name" value="Mur-like, catalytic domain"/>
    <property type="match status" value="1"/>
</dbReference>
<evidence type="ECO:0000256" key="1">
    <source>
        <dbReference type="ARBA" id="ARBA00004496"/>
    </source>
</evidence>
<keyword evidence="4 10" id="KW-0436">Ligase</keyword>
<dbReference type="GO" id="GO:0008360">
    <property type="term" value="P:regulation of cell shape"/>
    <property type="evidence" value="ECO:0007669"/>
    <property type="project" value="InterPro"/>
</dbReference>
<dbReference type="GO" id="GO:0009252">
    <property type="term" value="P:peptidoglycan biosynthetic process"/>
    <property type="evidence" value="ECO:0007669"/>
    <property type="project" value="UniProtKB-UniPathway"/>
</dbReference>
<evidence type="ECO:0000256" key="4">
    <source>
        <dbReference type="ARBA" id="ARBA00022598"/>
    </source>
</evidence>
<evidence type="ECO:0000313" key="10">
    <source>
        <dbReference type="EMBL" id="VAW00544.1"/>
    </source>
</evidence>
<dbReference type="GO" id="GO:0051301">
    <property type="term" value="P:cell division"/>
    <property type="evidence" value="ECO:0007669"/>
    <property type="project" value="UniProtKB-KW"/>
</dbReference>
<dbReference type="PANTHER" id="PTHR43692:SF1">
    <property type="entry name" value="UDP-N-ACETYLMURAMOYLALANINE--D-GLUTAMATE LIGASE"/>
    <property type="match status" value="1"/>
</dbReference>
<feature type="domain" description="Mur ligase central" evidence="9">
    <location>
        <begin position="117"/>
        <end position="289"/>
    </location>
</feature>
<dbReference type="PANTHER" id="PTHR43692">
    <property type="entry name" value="UDP-N-ACETYLMURAMOYLALANINE--D-GLUTAMATE LIGASE"/>
    <property type="match status" value="1"/>
</dbReference>
<organism evidence="10">
    <name type="scientific">hydrothermal vent metagenome</name>
    <dbReference type="NCBI Taxonomy" id="652676"/>
    <lineage>
        <taxon>unclassified sequences</taxon>
        <taxon>metagenomes</taxon>
        <taxon>ecological metagenomes</taxon>
    </lineage>
</organism>
<dbReference type="Pfam" id="PF21799">
    <property type="entry name" value="MurD-like_N"/>
    <property type="match status" value="1"/>
</dbReference>
<dbReference type="GO" id="GO:0005524">
    <property type="term" value="F:ATP binding"/>
    <property type="evidence" value="ECO:0007669"/>
    <property type="project" value="UniProtKB-KW"/>
</dbReference>
<keyword evidence="3" id="KW-0963">Cytoplasm</keyword>
<dbReference type="EC" id="6.3.2.9" evidence="10"/>
<evidence type="ECO:0000256" key="3">
    <source>
        <dbReference type="ARBA" id="ARBA00022490"/>
    </source>
</evidence>
<dbReference type="InterPro" id="IPR036565">
    <property type="entry name" value="Mur-like_cat_sf"/>
</dbReference>
<dbReference type="NCBIfam" id="TIGR01087">
    <property type="entry name" value="murD"/>
    <property type="match status" value="1"/>
</dbReference>
<proteinExistence type="inferred from homology"/>
<keyword evidence="6" id="KW-0547">Nucleotide-binding</keyword>
<dbReference type="SUPFAM" id="SSF53623">
    <property type="entry name" value="MurD-like peptide ligases, catalytic domain"/>
    <property type="match status" value="1"/>
</dbReference>
<dbReference type="UniPathway" id="UPA00219"/>
<comment type="subcellular location">
    <subcellularLocation>
        <location evidence="1">Cytoplasm</location>
    </subcellularLocation>
</comment>
<dbReference type="PROSITE" id="PS01011">
    <property type="entry name" value="FOLYLPOLYGLU_SYNT_1"/>
    <property type="match status" value="1"/>
</dbReference>
<dbReference type="GO" id="GO:0008764">
    <property type="term" value="F:UDP-N-acetylmuramoylalanine-D-glutamate ligase activity"/>
    <property type="evidence" value="ECO:0007669"/>
    <property type="project" value="UniProtKB-EC"/>
</dbReference>
<protein>
    <submittedName>
        <fullName evidence="10">UDP-N-acetylmuramoylalanine--D-glutamate ligase</fullName>
        <ecNumber evidence="10">6.3.2.9</ecNumber>
    </submittedName>
</protein>
<comment type="pathway">
    <text evidence="2">Cell wall biogenesis; peptidoglycan biosynthesis.</text>
</comment>
<keyword evidence="8" id="KW-0131">Cell cycle</keyword>
<dbReference type="Gene3D" id="3.90.190.20">
    <property type="entry name" value="Mur ligase, C-terminal domain"/>
    <property type="match status" value="1"/>
</dbReference>
<evidence type="ECO:0000256" key="8">
    <source>
        <dbReference type="ARBA" id="ARBA00023306"/>
    </source>
</evidence>
<dbReference type="InterPro" id="IPR005762">
    <property type="entry name" value="MurD"/>
</dbReference>
<dbReference type="InterPro" id="IPR036615">
    <property type="entry name" value="Mur_ligase_C_dom_sf"/>
</dbReference>
<accession>A0A3B0SVN4</accession>
<sequence>MIAATKFAGKKIAVFGLGRTGLACIAALEAGGAQVWAWDDNKVAIDKGRKDGLPIVDLREADFSQLDSYVLSPGVPLTHPQPHWSVEKAKQAGVEIVGDTEIFARQIAGTGAKIVAITGTNGKSTTTALIGHVLKENGLDAEIGGNIGTAVFLLSPPTPQKIYVLELSSYQLDLTPGLKADVALLMNLSPDHIDRHGSMENYAAVKARIFAGQSEKDVAVISVDDDWCRAIAAGLPEKNRREISVEQVLDTGVSAPDGVLRDGATRIDLSGMRSLKGKHNWQNACAAYSVGVALGLEARAIEQAMASFGGLVHRMEEVGRIGDVGFINDSKGTNADAAGRALATFNPIYWIAGGRSKEGGIEELAVYFDRVRRAYLIGEAAPDFAKTLDGKVAFEICGTMERAVGAAARDALNEGDKAAVVLLSPACASFDQYPSFEVRGNEFRALVARLDGIELTRGVAA</sequence>
<keyword evidence="7" id="KW-0067">ATP-binding</keyword>
<keyword evidence="5" id="KW-0132">Cell division</keyword>
<dbReference type="InterPro" id="IPR013221">
    <property type="entry name" value="Mur_ligase_cen"/>
</dbReference>
<dbReference type="Gene3D" id="3.40.50.720">
    <property type="entry name" value="NAD(P)-binding Rossmann-like Domain"/>
    <property type="match status" value="1"/>
</dbReference>
<name>A0A3B0SVN4_9ZZZZ</name>
<evidence type="ECO:0000256" key="5">
    <source>
        <dbReference type="ARBA" id="ARBA00022618"/>
    </source>
</evidence>
<reference evidence="10" key="1">
    <citation type="submission" date="2018-06" db="EMBL/GenBank/DDBJ databases">
        <authorList>
            <person name="Zhirakovskaya E."/>
        </authorList>
    </citation>
    <scope>NUCLEOTIDE SEQUENCE</scope>
</reference>
<evidence type="ECO:0000256" key="6">
    <source>
        <dbReference type="ARBA" id="ARBA00022741"/>
    </source>
</evidence>
<evidence type="ECO:0000256" key="7">
    <source>
        <dbReference type="ARBA" id="ARBA00022840"/>
    </source>
</evidence>
<evidence type="ECO:0000256" key="2">
    <source>
        <dbReference type="ARBA" id="ARBA00004752"/>
    </source>
</evidence>
<evidence type="ECO:0000259" key="9">
    <source>
        <dbReference type="Pfam" id="PF08245"/>
    </source>
</evidence>
<dbReference type="Pfam" id="PF08245">
    <property type="entry name" value="Mur_ligase_M"/>
    <property type="match status" value="1"/>
</dbReference>
<gene>
    <name evidence="10" type="ORF">MNBD_ALPHA08-1118</name>
</gene>